<evidence type="ECO:0000313" key="2">
    <source>
        <dbReference type="Ensembl" id="ENSCSAVP00000009956.1"/>
    </source>
</evidence>
<dbReference type="Ensembl" id="ENSCSAVT00000010077.1">
    <property type="protein sequence ID" value="ENSCSAVP00000009956.1"/>
    <property type="gene ID" value="ENSCSAVG00000005866.1"/>
</dbReference>
<name>H2YX95_CIOSA</name>
<evidence type="ECO:0000256" key="1">
    <source>
        <dbReference type="SAM" id="MobiDB-lite"/>
    </source>
</evidence>
<feature type="compositionally biased region" description="Polar residues" evidence="1">
    <location>
        <begin position="85"/>
        <end position="97"/>
    </location>
</feature>
<reference evidence="3" key="1">
    <citation type="submission" date="2003-08" db="EMBL/GenBank/DDBJ databases">
        <authorList>
            <person name="Birren B."/>
            <person name="Nusbaum C."/>
            <person name="Abebe A."/>
            <person name="Abouelleil A."/>
            <person name="Adekoya E."/>
            <person name="Ait-zahra M."/>
            <person name="Allen N."/>
            <person name="Allen T."/>
            <person name="An P."/>
            <person name="Anderson M."/>
            <person name="Anderson S."/>
            <person name="Arachchi H."/>
            <person name="Armbruster J."/>
            <person name="Bachantsang P."/>
            <person name="Baldwin J."/>
            <person name="Barry A."/>
            <person name="Bayul T."/>
            <person name="Blitshsteyn B."/>
            <person name="Bloom T."/>
            <person name="Blye J."/>
            <person name="Boguslavskiy L."/>
            <person name="Borowsky M."/>
            <person name="Boukhgalter B."/>
            <person name="Brunache A."/>
            <person name="Butler J."/>
            <person name="Calixte N."/>
            <person name="Calvo S."/>
            <person name="Camarata J."/>
            <person name="Campo K."/>
            <person name="Chang J."/>
            <person name="Cheshatsang Y."/>
            <person name="Citroen M."/>
            <person name="Collymore A."/>
            <person name="Considine T."/>
            <person name="Cook A."/>
            <person name="Cooke P."/>
            <person name="Corum B."/>
            <person name="Cuomo C."/>
            <person name="David R."/>
            <person name="Dawoe T."/>
            <person name="Degray S."/>
            <person name="Dodge S."/>
            <person name="Dooley K."/>
            <person name="Dorje P."/>
            <person name="Dorjee K."/>
            <person name="Dorris L."/>
            <person name="Duffey N."/>
            <person name="Dupes A."/>
            <person name="Elkins T."/>
            <person name="Engels R."/>
            <person name="Erickson J."/>
            <person name="Farina A."/>
            <person name="Faro S."/>
            <person name="Ferreira P."/>
            <person name="Fischer H."/>
            <person name="Fitzgerald M."/>
            <person name="Foley K."/>
            <person name="Gage D."/>
            <person name="Galagan J."/>
            <person name="Gearin G."/>
            <person name="Gnerre S."/>
            <person name="Gnirke A."/>
            <person name="Goyette A."/>
            <person name="Graham J."/>
            <person name="Grandbois E."/>
            <person name="Gyaltsen K."/>
            <person name="Hafez N."/>
            <person name="Hagopian D."/>
            <person name="Hagos B."/>
            <person name="Hall J."/>
            <person name="Hatcher B."/>
            <person name="Heller A."/>
            <person name="Higgins H."/>
            <person name="Honan T."/>
            <person name="Horn A."/>
            <person name="Houde N."/>
            <person name="Hughes L."/>
            <person name="Hulme W."/>
            <person name="Husby E."/>
            <person name="Iliev I."/>
            <person name="Jaffe D."/>
            <person name="Jones C."/>
            <person name="Kamal M."/>
            <person name="Kamat A."/>
            <person name="Kamvysselis M."/>
            <person name="Karlsson E."/>
            <person name="Kells C."/>
            <person name="Kieu A."/>
            <person name="Kisner P."/>
            <person name="Kodira C."/>
            <person name="Kulbokas E."/>
            <person name="Labutti K."/>
            <person name="Lama D."/>
            <person name="Landers T."/>
            <person name="Leger J."/>
            <person name="Levine S."/>
            <person name="Lewis D."/>
            <person name="Lewis T."/>
            <person name="Lindblad-toh K."/>
            <person name="Liu X."/>
            <person name="Lokyitsang T."/>
            <person name="Lokyitsang Y."/>
            <person name="Lucien O."/>
            <person name="Lui A."/>
            <person name="Ma L.J."/>
            <person name="Mabbitt R."/>
            <person name="Macdonald J."/>
            <person name="Maclean C."/>
            <person name="Major J."/>
            <person name="Manning J."/>
            <person name="Marabella R."/>
            <person name="Maru K."/>
            <person name="Matthews C."/>
            <person name="Mauceli E."/>
            <person name="Mccarthy M."/>
            <person name="Mcdonough S."/>
            <person name="Mcghee T."/>
            <person name="Meldrim J."/>
            <person name="Meneus L."/>
            <person name="Mesirov J."/>
            <person name="Mihalev A."/>
            <person name="Mihova T."/>
            <person name="Mikkelsen T."/>
            <person name="Mlenga V."/>
            <person name="Moru K."/>
            <person name="Mozes J."/>
            <person name="Mulrain L."/>
            <person name="Munson G."/>
            <person name="Naylor J."/>
            <person name="Newes C."/>
            <person name="Nguyen C."/>
            <person name="Nguyen N."/>
            <person name="Nguyen T."/>
            <person name="Nicol R."/>
            <person name="Nielsen C."/>
            <person name="Nizzari M."/>
            <person name="Norbu C."/>
            <person name="Norbu N."/>
            <person name="O'donnell P."/>
            <person name="Okoawo O."/>
            <person name="O'leary S."/>
            <person name="Omotosho B."/>
            <person name="O'neill K."/>
            <person name="Osman S."/>
            <person name="Parker S."/>
            <person name="Perrin D."/>
            <person name="Phunkhang P."/>
            <person name="Piqani B."/>
            <person name="Purcell S."/>
            <person name="Rachupka T."/>
            <person name="Ramasamy U."/>
            <person name="Rameau R."/>
            <person name="Ray V."/>
            <person name="Raymond C."/>
            <person name="Retta R."/>
            <person name="Richardson S."/>
            <person name="Rise C."/>
            <person name="Rodriguez J."/>
            <person name="Rogers J."/>
            <person name="Rogov P."/>
            <person name="Rutman M."/>
            <person name="Schupbach R."/>
            <person name="Seaman C."/>
            <person name="Settipalli S."/>
            <person name="Sharpe T."/>
            <person name="Sheridan J."/>
            <person name="Sherpa N."/>
            <person name="Shi J."/>
            <person name="Smirnov S."/>
            <person name="Smith C."/>
            <person name="Sougnez C."/>
            <person name="Spencer B."/>
            <person name="Stalker J."/>
            <person name="Stange-thomann N."/>
            <person name="Stavropoulos S."/>
            <person name="Stetson K."/>
            <person name="Stone C."/>
            <person name="Stone S."/>
            <person name="Stubbs M."/>
            <person name="Talamas J."/>
            <person name="Tchuinga P."/>
            <person name="Tenzing P."/>
            <person name="Tesfaye S."/>
            <person name="Theodore J."/>
            <person name="Thoulutsang Y."/>
            <person name="Topham K."/>
            <person name="Towey S."/>
            <person name="Tsamla T."/>
            <person name="Tsomo N."/>
            <person name="Vallee D."/>
            <person name="Vassiliev H."/>
            <person name="Venkataraman V."/>
            <person name="Vinson J."/>
            <person name="Vo A."/>
            <person name="Wade C."/>
            <person name="Wang S."/>
            <person name="Wangchuk T."/>
            <person name="Wangdi T."/>
            <person name="Whittaker C."/>
            <person name="Wilkinson J."/>
            <person name="Wu Y."/>
            <person name="Wyman D."/>
            <person name="Yadav S."/>
            <person name="Yang S."/>
            <person name="Yang X."/>
            <person name="Yeager S."/>
            <person name="Yee E."/>
            <person name="Young G."/>
            <person name="Zainoun J."/>
            <person name="Zembeck L."/>
            <person name="Zimmer A."/>
            <person name="Zody M."/>
            <person name="Lander E."/>
        </authorList>
    </citation>
    <scope>NUCLEOTIDE SEQUENCE [LARGE SCALE GENOMIC DNA]</scope>
</reference>
<evidence type="ECO:0000313" key="3">
    <source>
        <dbReference type="Proteomes" id="UP000007875"/>
    </source>
</evidence>
<proteinExistence type="predicted"/>
<feature type="compositionally biased region" description="Low complexity" evidence="1">
    <location>
        <begin position="102"/>
        <end position="113"/>
    </location>
</feature>
<feature type="region of interest" description="Disordered" evidence="1">
    <location>
        <begin position="73"/>
        <end position="142"/>
    </location>
</feature>
<reference evidence="2" key="3">
    <citation type="submission" date="2025-09" db="UniProtKB">
        <authorList>
            <consortium name="Ensembl"/>
        </authorList>
    </citation>
    <scope>IDENTIFICATION</scope>
</reference>
<dbReference type="Proteomes" id="UP000007875">
    <property type="component" value="Unassembled WGS sequence"/>
</dbReference>
<dbReference type="HOGENOM" id="CLU_1647544_0_0_1"/>
<dbReference type="GeneTree" id="ENSGT00940000163756"/>
<organism evidence="2 3">
    <name type="scientific">Ciona savignyi</name>
    <name type="common">Pacific transparent sea squirt</name>
    <dbReference type="NCBI Taxonomy" id="51511"/>
    <lineage>
        <taxon>Eukaryota</taxon>
        <taxon>Metazoa</taxon>
        <taxon>Chordata</taxon>
        <taxon>Tunicata</taxon>
        <taxon>Ascidiacea</taxon>
        <taxon>Phlebobranchia</taxon>
        <taxon>Cionidae</taxon>
        <taxon>Ciona</taxon>
    </lineage>
</organism>
<sequence>MTAHPWVRSTPVIVQPSISRVASPYPPAQNMTPTFNNPNTYPQQFQPQVAPNTLLPVAYSLRVTMAMAGDLNTDTLAPPTIPRLNFTNQPRKPTNTCPRHPNQPSNQQINQQSMVNQSPQTGNVPNHAPENQTSTESAADQASALERLIEFYSAKNKLTAE</sequence>
<protein>
    <submittedName>
        <fullName evidence="2">Uncharacterized protein</fullName>
    </submittedName>
</protein>
<feature type="compositionally biased region" description="Polar residues" evidence="1">
    <location>
        <begin position="114"/>
        <end position="140"/>
    </location>
</feature>
<accession>H2YX95</accession>
<dbReference type="AlphaFoldDB" id="H2YX95"/>
<keyword evidence="3" id="KW-1185">Reference proteome</keyword>
<reference evidence="2" key="2">
    <citation type="submission" date="2025-08" db="UniProtKB">
        <authorList>
            <consortium name="Ensembl"/>
        </authorList>
    </citation>
    <scope>IDENTIFICATION</scope>
</reference>